<evidence type="ECO:0000256" key="7">
    <source>
        <dbReference type="ARBA" id="ARBA00023128"/>
    </source>
</evidence>
<dbReference type="PANTHER" id="PTHR12428">
    <property type="entry name" value="OXA1"/>
    <property type="match status" value="1"/>
</dbReference>
<evidence type="ECO:0000256" key="9">
    <source>
        <dbReference type="RuleBase" id="RU003945"/>
    </source>
</evidence>
<accession>A0A2L2Y6I3</accession>
<keyword evidence="7" id="KW-0496">Mitochondrion</keyword>
<evidence type="ECO:0000256" key="6">
    <source>
        <dbReference type="ARBA" id="ARBA00022989"/>
    </source>
</evidence>
<keyword evidence="5" id="KW-0809">Transit peptide</keyword>
<dbReference type="EMBL" id="IAAA01014634">
    <property type="protein sequence ID" value="LAA03607.1"/>
    <property type="molecule type" value="mRNA"/>
</dbReference>
<dbReference type="PANTHER" id="PTHR12428:SF66">
    <property type="entry name" value="MITOCHONDRIAL INNER MEMBRANE PROTEIN OXA1L"/>
    <property type="match status" value="1"/>
</dbReference>
<feature type="region of interest" description="Disordered" evidence="10">
    <location>
        <begin position="244"/>
        <end position="263"/>
    </location>
</feature>
<dbReference type="AlphaFoldDB" id="A0A2L2Y6I3"/>
<keyword evidence="3 9" id="KW-0812">Transmembrane</keyword>
<dbReference type="InterPro" id="IPR028055">
    <property type="entry name" value="YidC/Oxa/ALB_C"/>
</dbReference>
<dbReference type="InterPro" id="IPR001708">
    <property type="entry name" value="YidC/ALB3/OXA1/COX18"/>
</dbReference>
<feature type="transmembrane region" description="Helical" evidence="11">
    <location>
        <begin position="94"/>
        <end position="113"/>
    </location>
</feature>
<evidence type="ECO:0000256" key="8">
    <source>
        <dbReference type="ARBA" id="ARBA00023136"/>
    </source>
</evidence>
<comment type="similarity">
    <text evidence="2 9">Belongs to the OXA1/ALB3/YidC family.</text>
</comment>
<dbReference type="GO" id="GO:0032979">
    <property type="term" value="P:protein insertion into mitochondrial inner membrane from matrix"/>
    <property type="evidence" value="ECO:0007669"/>
    <property type="project" value="TreeGrafter"/>
</dbReference>
<evidence type="ECO:0000259" key="12">
    <source>
        <dbReference type="Pfam" id="PF02096"/>
    </source>
</evidence>
<comment type="subcellular location">
    <subcellularLocation>
        <location evidence="9">Membrane</location>
        <topology evidence="9">Multi-pass membrane protein</topology>
    </subcellularLocation>
    <subcellularLocation>
        <location evidence="1">Mitochondrion inner membrane</location>
        <topology evidence="1">Multi-pass membrane protein</topology>
    </subcellularLocation>
</comment>
<name>A0A2L2Y6I3_PARTP</name>
<evidence type="ECO:0000256" key="4">
    <source>
        <dbReference type="ARBA" id="ARBA00022792"/>
    </source>
</evidence>
<dbReference type="OrthoDB" id="2148490at2759"/>
<feature type="transmembrane region" description="Helical" evidence="11">
    <location>
        <begin position="125"/>
        <end position="152"/>
    </location>
</feature>
<keyword evidence="4" id="KW-0999">Mitochondrion inner membrane</keyword>
<keyword evidence="6 11" id="KW-1133">Transmembrane helix</keyword>
<sequence>MSNHMPQLQFLQARFGEARRSGNTMEASRFAQEIVMFMKDHNISPIKNALLPMAQAPVFISFFLGLRAMAKAPVESMKEGGLWWATDLTIPDPYYILPVISCSTLYIVLKIGAESGVKLENMKMARYFLQALPVVALPFCINFPAAVLYYWVTTNFCTLAIVSILRLPPVRQYLNLPQQQAVDPKFIMPKKSFVGGMKEAWEDQKALSAAEDRRRMDEIRFQKAGTGPIPRTYSYDPTKVKPSNVAAAANKSRQSMSAKEHKT</sequence>
<dbReference type="CDD" id="cd20069">
    <property type="entry name" value="5TM_Oxa1-like"/>
    <property type="match status" value="1"/>
</dbReference>
<feature type="domain" description="Membrane insertase YidC/Oxa/ALB C-terminal" evidence="12">
    <location>
        <begin position="1"/>
        <end position="161"/>
    </location>
</feature>
<evidence type="ECO:0000256" key="5">
    <source>
        <dbReference type="ARBA" id="ARBA00022946"/>
    </source>
</evidence>
<evidence type="ECO:0000256" key="1">
    <source>
        <dbReference type="ARBA" id="ARBA00004448"/>
    </source>
</evidence>
<evidence type="ECO:0000313" key="13">
    <source>
        <dbReference type="EMBL" id="LAA03607.1"/>
    </source>
</evidence>
<reference evidence="13" key="1">
    <citation type="journal article" date="2016" name="Mol. Ecol. Resour.">
        <title>Evaluation of the impact of RNA preservation methods of spiders for de novo transcriptome assembly.</title>
        <authorList>
            <person name="Kono N."/>
            <person name="Nakamura H."/>
            <person name="Ito Y."/>
            <person name="Tomita M."/>
            <person name="Arakawa K."/>
        </authorList>
    </citation>
    <scope>NUCLEOTIDE SEQUENCE</scope>
    <source>
        <tissue evidence="13">Whole body</tissue>
    </source>
</reference>
<evidence type="ECO:0000256" key="11">
    <source>
        <dbReference type="SAM" id="Phobius"/>
    </source>
</evidence>
<organism evidence="13">
    <name type="scientific">Parasteatoda tepidariorum</name>
    <name type="common">Common house spider</name>
    <name type="synonym">Achaearanea tepidariorum</name>
    <dbReference type="NCBI Taxonomy" id="114398"/>
    <lineage>
        <taxon>Eukaryota</taxon>
        <taxon>Metazoa</taxon>
        <taxon>Ecdysozoa</taxon>
        <taxon>Arthropoda</taxon>
        <taxon>Chelicerata</taxon>
        <taxon>Arachnida</taxon>
        <taxon>Araneae</taxon>
        <taxon>Araneomorphae</taxon>
        <taxon>Entelegynae</taxon>
        <taxon>Araneoidea</taxon>
        <taxon>Theridiidae</taxon>
        <taxon>Parasteatoda</taxon>
    </lineage>
</organism>
<evidence type="ECO:0000256" key="3">
    <source>
        <dbReference type="ARBA" id="ARBA00022692"/>
    </source>
</evidence>
<evidence type="ECO:0000256" key="2">
    <source>
        <dbReference type="ARBA" id="ARBA00009877"/>
    </source>
</evidence>
<proteinExistence type="evidence at transcript level"/>
<keyword evidence="8 11" id="KW-0472">Membrane</keyword>
<dbReference type="GO" id="GO:0032977">
    <property type="term" value="F:membrane insertase activity"/>
    <property type="evidence" value="ECO:0007669"/>
    <property type="project" value="InterPro"/>
</dbReference>
<protein>
    <submittedName>
        <fullName evidence="13">Mitochondrial inner membrane protein OXA1L</fullName>
    </submittedName>
</protein>
<evidence type="ECO:0000256" key="10">
    <source>
        <dbReference type="SAM" id="MobiDB-lite"/>
    </source>
</evidence>
<feature type="transmembrane region" description="Helical" evidence="11">
    <location>
        <begin position="49"/>
        <end position="70"/>
    </location>
</feature>
<dbReference type="GO" id="GO:0005743">
    <property type="term" value="C:mitochondrial inner membrane"/>
    <property type="evidence" value="ECO:0007669"/>
    <property type="project" value="UniProtKB-SubCell"/>
</dbReference>
<dbReference type="Pfam" id="PF02096">
    <property type="entry name" value="60KD_IMP"/>
    <property type="match status" value="1"/>
</dbReference>